<dbReference type="AlphaFoldDB" id="A0A917CH31"/>
<evidence type="ECO:0000313" key="1">
    <source>
        <dbReference type="EMBL" id="GGF86657.1"/>
    </source>
</evidence>
<protein>
    <submittedName>
        <fullName evidence="1">Uncharacterized protein</fullName>
    </submittedName>
</protein>
<evidence type="ECO:0000313" key="2">
    <source>
        <dbReference type="Proteomes" id="UP000606044"/>
    </source>
</evidence>
<gene>
    <name evidence="1" type="ORF">GCM10007301_53190</name>
</gene>
<keyword evidence="2" id="KW-1185">Reference proteome</keyword>
<proteinExistence type="predicted"/>
<organism evidence="1 2">
    <name type="scientific">Azorhizobium oxalatiphilum</name>
    <dbReference type="NCBI Taxonomy" id="980631"/>
    <lineage>
        <taxon>Bacteria</taxon>
        <taxon>Pseudomonadati</taxon>
        <taxon>Pseudomonadota</taxon>
        <taxon>Alphaproteobacteria</taxon>
        <taxon>Hyphomicrobiales</taxon>
        <taxon>Xanthobacteraceae</taxon>
        <taxon>Azorhizobium</taxon>
    </lineage>
</organism>
<reference evidence="1" key="2">
    <citation type="submission" date="2020-09" db="EMBL/GenBank/DDBJ databases">
        <authorList>
            <person name="Sun Q."/>
            <person name="Sedlacek I."/>
        </authorList>
    </citation>
    <scope>NUCLEOTIDE SEQUENCE</scope>
    <source>
        <strain evidence="1">CCM 7897</strain>
    </source>
</reference>
<reference evidence="1" key="1">
    <citation type="journal article" date="2014" name="Int. J. Syst. Evol. Microbiol.">
        <title>Complete genome sequence of Corynebacterium casei LMG S-19264T (=DSM 44701T), isolated from a smear-ripened cheese.</title>
        <authorList>
            <consortium name="US DOE Joint Genome Institute (JGI-PGF)"/>
            <person name="Walter F."/>
            <person name="Albersmeier A."/>
            <person name="Kalinowski J."/>
            <person name="Ruckert C."/>
        </authorList>
    </citation>
    <scope>NUCLEOTIDE SEQUENCE</scope>
    <source>
        <strain evidence="1">CCM 7897</strain>
    </source>
</reference>
<dbReference type="EMBL" id="BMCT01000011">
    <property type="protein sequence ID" value="GGF86657.1"/>
    <property type="molecule type" value="Genomic_DNA"/>
</dbReference>
<sequence>MRLAPEGGEEGCGSLMTSPGWRVGCLSRVLSFMRNDVDRIKADHARGRRIPHHKLLPCSRRCGLLDTSIGGVPGCRALKAPETA</sequence>
<name>A0A917CH31_9HYPH</name>
<accession>A0A917CH31</accession>
<comment type="caution">
    <text evidence="1">The sequence shown here is derived from an EMBL/GenBank/DDBJ whole genome shotgun (WGS) entry which is preliminary data.</text>
</comment>
<dbReference type="Proteomes" id="UP000606044">
    <property type="component" value="Unassembled WGS sequence"/>
</dbReference>